<keyword evidence="2" id="KW-1185">Reference proteome</keyword>
<proteinExistence type="predicted"/>
<organism evidence="1 2">
    <name type="scientific">Aspergillus melleus</name>
    <dbReference type="NCBI Taxonomy" id="138277"/>
    <lineage>
        <taxon>Eukaryota</taxon>
        <taxon>Fungi</taxon>
        <taxon>Dikarya</taxon>
        <taxon>Ascomycota</taxon>
        <taxon>Pezizomycotina</taxon>
        <taxon>Eurotiomycetes</taxon>
        <taxon>Eurotiomycetidae</taxon>
        <taxon>Eurotiales</taxon>
        <taxon>Aspergillaceae</taxon>
        <taxon>Aspergillus</taxon>
        <taxon>Aspergillus subgen. Circumdati</taxon>
    </lineage>
</organism>
<dbReference type="Proteomes" id="UP001177260">
    <property type="component" value="Unassembled WGS sequence"/>
</dbReference>
<name>A0ACC3AMY9_9EURO</name>
<protein>
    <submittedName>
        <fullName evidence="1">Uncharacterized protein</fullName>
    </submittedName>
</protein>
<accession>A0ACC3AMY9</accession>
<reference evidence="1 2" key="1">
    <citation type="journal article" date="2023" name="ACS Omega">
        <title>Identification of the Neoaspergillic Acid Biosynthesis Gene Cluster by Establishing an In Vitro CRISPR-Ribonucleoprotein Genetic System in Aspergillus melleus.</title>
        <authorList>
            <person name="Yuan B."/>
            <person name="Grau M.F."/>
            <person name="Murata R.M."/>
            <person name="Torok T."/>
            <person name="Venkateswaran K."/>
            <person name="Stajich J.E."/>
            <person name="Wang C.C.C."/>
        </authorList>
    </citation>
    <scope>NUCLEOTIDE SEQUENCE [LARGE SCALE GENOMIC DNA]</scope>
    <source>
        <strain evidence="1 2">IMV 1140</strain>
    </source>
</reference>
<evidence type="ECO:0000313" key="2">
    <source>
        <dbReference type="Proteomes" id="UP001177260"/>
    </source>
</evidence>
<dbReference type="EMBL" id="JAOPJF010000128">
    <property type="protein sequence ID" value="KAK1138816.1"/>
    <property type="molecule type" value="Genomic_DNA"/>
</dbReference>
<sequence length="106" mass="12411">MWRYRNVQNMIPELRKECNRIKRIYFNKSCVLHTVFAASGLKEKPLASILKIDPKNNLNLLNWALVRIEKWSTGTNMFRNLGNVRNNLIGFSRQDTIYGNSVILLD</sequence>
<gene>
    <name evidence="1" type="ORF">N8T08_001777</name>
</gene>
<comment type="caution">
    <text evidence="1">The sequence shown here is derived from an EMBL/GenBank/DDBJ whole genome shotgun (WGS) entry which is preliminary data.</text>
</comment>
<evidence type="ECO:0000313" key="1">
    <source>
        <dbReference type="EMBL" id="KAK1138816.1"/>
    </source>
</evidence>